<evidence type="ECO:0000256" key="10">
    <source>
        <dbReference type="SAM" id="MobiDB-lite"/>
    </source>
</evidence>
<evidence type="ECO:0000256" key="9">
    <source>
        <dbReference type="RuleBase" id="RU365073"/>
    </source>
</evidence>
<comment type="subunit">
    <text evidence="9">Component of the nuclear pore complex (NPC).</text>
</comment>
<keyword evidence="9" id="KW-0472">Membrane</keyword>
<dbReference type="InParanoid" id="A0A1Y1U7B1"/>
<dbReference type="RefSeq" id="XP_021867751.1">
    <property type="nucleotide sequence ID" value="XM_022017273.1"/>
</dbReference>
<keyword evidence="7 9" id="KW-0906">Nuclear pore complex</keyword>
<keyword evidence="6 9" id="KW-0811">Translocation</keyword>
<evidence type="ECO:0000256" key="5">
    <source>
        <dbReference type="ARBA" id="ARBA00022927"/>
    </source>
</evidence>
<dbReference type="PANTHER" id="PTHR13373:SF21">
    <property type="entry name" value="NUCLEAR PORE COMPLEX PROTEIN NUP85"/>
    <property type="match status" value="1"/>
</dbReference>
<name>A0A1Y1U7B1_9TREE</name>
<keyword evidence="4 9" id="KW-0509">mRNA transport</keyword>
<dbReference type="GO" id="GO:0031080">
    <property type="term" value="C:nuclear pore outer ring"/>
    <property type="evidence" value="ECO:0007669"/>
    <property type="project" value="TreeGrafter"/>
</dbReference>
<keyword evidence="12" id="KW-1185">Reference proteome</keyword>
<dbReference type="GO" id="GO:0017056">
    <property type="term" value="F:structural constituent of nuclear pore"/>
    <property type="evidence" value="ECO:0007669"/>
    <property type="project" value="TreeGrafter"/>
</dbReference>
<comment type="subcellular location">
    <subcellularLocation>
        <location evidence="1 9">Nucleus</location>
        <location evidence="1 9">Nuclear pore complex</location>
    </subcellularLocation>
</comment>
<evidence type="ECO:0000313" key="11">
    <source>
        <dbReference type="EMBL" id="ORX33416.1"/>
    </source>
</evidence>
<dbReference type="GO" id="GO:0045893">
    <property type="term" value="P:positive regulation of DNA-templated transcription"/>
    <property type="evidence" value="ECO:0007669"/>
    <property type="project" value="TreeGrafter"/>
</dbReference>
<evidence type="ECO:0000313" key="12">
    <source>
        <dbReference type="Proteomes" id="UP000193218"/>
    </source>
</evidence>
<dbReference type="PANTHER" id="PTHR13373">
    <property type="entry name" value="FROUNT PROTEIN-RELATED"/>
    <property type="match status" value="1"/>
</dbReference>
<sequence length="840" mass="93488">MLSNNPTNASSPFSSSRTARAGSSNLFAPARPSQLSRSLVNGHVTGEEVEAEEGAGSSVKVKEKDTDALYLQPSVYRNTEKGKWRASGETALAAVSPVGGEIASWFARKDTADKPRDHGLNVPHNQIYFSASNNLPDAVTSFYRETYTLFTSLQRIVSSAMRIPRLDEALQEKSFNVKEAIQEGDILVAPSAETIGHMGRLVGLYLGELQKLRESQILEALDRTTYEAVYHILHLAQILYLPRDGRGEGLLGEELLDWVNDVDPAPPNQQGNEIMQSRPPWDHPAFWPYVCQCMLRGFHLPASSFLRTLVDHPDKSISDLASLLSSHLSRFPRSTNVASYPLDHQFLSAHRQWLSTFRAELTTTLKGRTRGKWFEGEEISDPGSWERDFKSVVELMEGKPERVLAEASDWREALGAWGVLVDVNLRRDDLATIAADISSKIPMASPVTVDDSIEYSLCIADVPKALSGCHDLDKWLAAHLGDIFDKLGLLLDDEDRFELSIRDYFLLDYADVLCENPESNSLWRVICDYLSAAGPEGRRRLKEFILHVSLDILDPSNIAAGDTDMDGMDDFKDEDEDIDLRVRKYAQIQEACEQLGLPDEARTISRIMAGQLLKRGELGIAATMCLQAEEGNTLSLITEQILDAYIAKGEEEYLRLVDSLPPTLLTEAPLALQHFDPNTDAPLDFPGQTSATVFTSRLTFLSEFRDYLLFTMQDARDRAAQRLVNLLTANVAPVRFWAVILAESVPLLEDAEVLFNANDTFELMRVLEDVESNAIVAPDMYLGDLVSHLRRKQEQGQGEGLSLHGGKASLADARTTLDQVRLALARNLARAMVMDFDTPF</sequence>
<dbReference type="GO" id="GO:0006406">
    <property type="term" value="P:mRNA export from nucleus"/>
    <property type="evidence" value="ECO:0007669"/>
    <property type="project" value="TreeGrafter"/>
</dbReference>
<dbReference type="Pfam" id="PF07575">
    <property type="entry name" value="Nucleopor_Nup85"/>
    <property type="match status" value="2"/>
</dbReference>
<feature type="region of interest" description="Disordered" evidence="10">
    <location>
        <begin position="1"/>
        <end position="37"/>
    </location>
</feature>
<accession>A0A1Y1U7B1</accession>
<dbReference type="InterPro" id="IPR011502">
    <property type="entry name" value="Nucleoporin_Nup85"/>
</dbReference>
<dbReference type="EMBL" id="NBSH01000021">
    <property type="protein sequence ID" value="ORX33416.1"/>
    <property type="molecule type" value="Genomic_DNA"/>
</dbReference>
<comment type="function">
    <text evidence="9">Functions as a component of the nuclear pore complex (NPC).</text>
</comment>
<evidence type="ECO:0000256" key="3">
    <source>
        <dbReference type="ARBA" id="ARBA00022448"/>
    </source>
</evidence>
<gene>
    <name evidence="11" type="ORF">BD324DRAFT_639716</name>
</gene>
<comment type="similarity">
    <text evidence="2 9">Belongs to the nucleoporin Nup85 family.</text>
</comment>
<keyword evidence="3 9" id="KW-0813">Transport</keyword>
<feature type="compositionally biased region" description="Polar residues" evidence="10">
    <location>
        <begin position="1"/>
        <end position="26"/>
    </location>
</feature>
<proteinExistence type="inferred from homology"/>
<dbReference type="GeneID" id="33559082"/>
<dbReference type="GO" id="GO:0006606">
    <property type="term" value="P:protein import into nucleus"/>
    <property type="evidence" value="ECO:0007669"/>
    <property type="project" value="TreeGrafter"/>
</dbReference>
<evidence type="ECO:0000256" key="7">
    <source>
        <dbReference type="ARBA" id="ARBA00023132"/>
    </source>
</evidence>
<evidence type="ECO:0000256" key="8">
    <source>
        <dbReference type="ARBA" id="ARBA00023242"/>
    </source>
</evidence>
<evidence type="ECO:0000256" key="6">
    <source>
        <dbReference type="ARBA" id="ARBA00023010"/>
    </source>
</evidence>
<dbReference type="OrthoDB" id="17644at2759"/>
<dbReference type="AlphaFoldDB" id="A0A1Y1U7B1"/>
<dbReference type="GO" id="GO:0031965">
    <property type="term" value="C:nuclear membrane"/>
    <property type="evidence" value="ECO:0007669"/>
    <property type="project" value="UniProtKB-UniRule"/>
</dbReference>
<protein>
    <recommendedName>
        <fullName evidence="9">Nuclear pore complex protein Nup85</fullName>
    </recommendedName>
</protein>
<dbReference type="STRING" id="4999.A0A1Y1U7B1"/>
<keyword evidence="8 9" id="KW-0539">Nucleus</keyword>
<evidence type="ECO:0000256" key="4">
    <source>
        <dbReference type="ARBA" id="ARBA00022816"/>
    </source>
</evidence>
<reference evidence="11 12" key="1">
    <citation type="submission" date="2017-03" db="EMBL/GenBank/DDBJ databases">
        <title>Widespread Adenine N6-methylation of Active Genes in Fungi.</title>
        <authorList>
            <consortium name="DOE Joint Genome Institute"/>
            <person name="Mondo S.J."/>
            <person name="Dannebaum R.O."/>
            <person name="Kuo R.C."/>
            <person name="Louie K.B."/>
            <person name="Bewick A.J."/>
            <person name="Labutti K."/>
            <person name="Haridas S."/>
            <person name="Kuo A."/>
            <person name="Salamov A."/>
            <person name="Ahrendt S.R."/>
            <person name="Lau R."/>
            <person name="Bowen B.P."/>
            <person name="Lipzen A."/>
            <person name="Sullivan W."/>
            <person name="Andreopoulos W.B."/>
            <person name="Clum A."/>
            <person name="Lindquist E."/>
            <person name="Daum C."/>
            <person name="Northen T.R."/>
            <person name="Ramamoorthy G."/>
            <person name="Schmitz R.J."/>
            <person name="Gryganskyi A."/>
            <person name="Culley D."/>
            <person name="Magnuson J."/>
            <person name="James T.Y."/>
            <person name="O'Malley M.A."/>
            <person name="Stajich J.E."/>
            <person name="Spatafora J.W."/>
            <person name="Visel A."/>
            <person name="Grigoriev I.V."/>
        </authorList>
    </citation>
    <scope>NUCLEOTIDE SEQUENCE [LARGE SCALE GENOMIC DNA]</scope>
    <source>
        <strain evidence="11 12">NRRL Y-17943</strain>
    </source>
</reference>
<evidence type="ECO:0000256" key="1">
    <source>
        <dbReference type="ARBA" id="ARBA00004567"/>
    </source>
</evidence>
<comment type="caution">
    <text evidence="11">The sequence shown here is derived from an EMBL/GenBank/DDBJ whole genome shotgun (WGS) entry which is preliminary data.</text>
</comment>
<evidence type="ECO:0000256" key="2">
    <source>
        <dbReference type="ARBA" id="ARBA00005573"/>
    </source>
</evidence>
<organism evidence="11 12">
    <name type="scientific">Kockovaella imperatae</name>
    <dbReference type="NCBI Taxonomy" id="4999"/>
    <lineage>
        <taxon>Eukaryota</taxon>
        <taxon>Fungi</taxon>
        <taxon>Dikarya</taxon>
        <taxon>Basidiomycota</taxon>
        <taxon>Agaricomycotina</taxon>
        <taxon>Tremellomycetes</taxon>
        <taxon>Tremellales</taxon>
        <taxon>Cuniculitremaceae</taxon>
        <taxon>Kockovaella</taxon>
    </lineage>
</organism>
<keyword evidence="5 9" id="KW-0653">Protein transport</keyword>
<dbReference type="Proteomes" id="UP000193218">
    <property type="component" value="Unassembled WGS sequence"/>
</dbReference>